<keyword evidence="3" id="KW-0645">Protease</keyword>
<keyword evidence="1" id="KW-0812">Transmembrane</keyword>
<dbReference type="RefSeq" id="WP_102161274.1">
    <property type="nucleotide sequence ID" value="NZ_PNFZ01000002.1"/>
</dbReference>
<feature type="transmembrane region" description="Helical" evidence="1">
    <location>
        <begin position="57"/>
        <end position="77"/>
    </location>
</feature>
<feature type="transmembrane region" description="Helical" evidence="1">
    <location>
        <begin position="114"/>
        <end position="134"/>
    </location>
</feature>
<dbReference type="GO" id="GO:0080120">
    <property type="term" value="P:CAAX-box protein maturation"/>
    <property type="evidence" value="ECO:0007669"/>
    <property type="project" value="UniProtKB-ARBA"/>
</dbReference>
<dbReference type="InterPro" id="IPR003675">
    <property type="entry name" value="Rce1/LyrA-like_dom"/>
</dbReference>
<feature type="transmembrane region" description="Helical" evidence="1">
    <location>
        <begin position="236"/>
        <end position="256"/>
    </location>
</feature>
<feature type="transmembrane region" description="Helical" evidence="1">
    <location>
        <begin position="187"/>
        <end position="206"/>
    </location>
</feature>
<dbReference type="OrthoDB" id="4453618at2"/>
<accession>A0A2N6PIW5</accession>
<keyword evidence="3" id="KW-0378">Hydrolase</keyword>
<dbReference type="Proteomes" id="UP000235703">
    <property type="component" value="Unassembled WGS sequence"/>
</dbReference>
<evidence type="ECO:0000259" key="2">
    <source>
        <dbReference type="Pfam" id="PF02517"/>
    </source>
</evidence>
<evidence type="ECO:0000313" key="3">
    <source>
        <dbReference type="EMBL" id="PMB98630.1"/>
    </source>
</evidence>
<sequence length="260" mass="28191">MIRPRFGVELLVVAALSLGKSAAYAVVNLLDTVSRGPLAEAQAKLNTEASPRPWFDLTYQLMGIGFALVPVLLAIWLMNRDVLYKQSGSLDPSADTRPALTRMGLDFRAPGRDAGWGLGLFFIIGIGTLGVYFAGRLAGVTAEVLPNNLGAYWWTIPVLILSAAKNGILEEVLLLGYGFDRLAKLRWAPWAIIIALALARGSYHLYQGIGPFIGNVVMGLIFGAVYLRIRRVMPFVAAHTAIDIVGFLAPEVLAMVDPRL</sequence>
<dbReference type="EMBL" id="PNFZ01000002">
    <property type="protein sequence ID" value="PMB98630.1"/>
    <property type="molecule type" value="Genomic_DNA"/>
</dbReference>
<protein>
    <submittedName>
        <fullName evidence="3">CPBP family intramembrane metalloprotease domain-containing protein</fullName>
    </submittedName>
</protein>
<feature type="transmembrane region" description="Helical" evidence="1">
    <location>
        <begin position="212"/>
        <end position="229"/>
    </location>
</feature>
<evidence type="ECO:0000313" key="4">
    <source>
        <dbReference type="Proteomes" id="UP000235703"/>
    </source>
</evidence>
<reference evidence="3 4" key="1">
    <citation type="submission" date="2017-09" db="EMBL/GenBank/DDBJ databases">
        <title>Bacterial strain isolated from the female urinary microbiota.</title>
        <authorList>
            <person name="Thomas-White K."/>
            <person name="Kumar N."/>
            <person name="Forster S."/>
            <person name="Putonti C."/>
            <person name="Lawley T."/>
            <person name="Wolfe A.J."/>
        </authorList>
    </citation>
    <scope>NUCLEOTIDE SEQUENCE [LARGE SCALE GENOMIC DNA]</scope>
    <source>
        <strain evidence="3 4">UMB0680</strain>
    </source>
</reference>
<feature type="transmembrane region" description="Helical" evidence="1">
    <location>
        <begin position="154"/>
        <end position="175"/>
    </location>
</feature>
<proteinExistence type="predicted"/>
<keyword evidence="1" id="KW-1133">Transmembrane helix</keyword>
<keyword evidence="3" id="KW-0482">Metalloprotease</keyword>
<name>A0A2N6PIW5_9MICO</name>
<keyword evidence="4" id="KW-1185">Reference proteome</keyword>
<dbReference type="Pfam" id="PF02517">
    <property type="entry name" value="Rce1-like"/>
    <property type="match status" value="1"/>
</dbReference>
<dbReference type="GO" id="GO:0004175">
    <property type="term" value="F:endopeptidase activity"/>
    <property type="evidence" value="ECO:0007669"/>
    <property type="project" value="UniProtKB-ARBA"/>
</dbReference>
<dbReference type="GO" id="GO:0008237">
    <property type="term" value="F:metallopeptidase activity"/>
    <property type="evidence" value="ECO:0007669"/>
    <property type="project" value="UniProtKB-KW"/>
</dbReference>
<organism evidence="3 4">
    <name type="scientific">Brevibacterium luteolum</name>
    <dbReference type="NCBI Taxonomy" id="199591"/>
    <lineage>
        <taxon>Bacteria</taxon>
        <taxon>Bacillati</taxon>
        <taxon>Actinomycetota</taxon>
        <taxon>Actinomycetes</taxon>
        <taxon>Micrococcales</taxon>
        <taxon>Brevibacteriaceae</taxon>
        <taxon>Brevibacterium</taxon>
    </lineage>
</organism>
<evidence type="ECO:0000256" key="1">
    <source>
        <dbReference type="SAM" id="Phobius"/>
    </source>
</evidence>
<comment type="caution">
    <text evidence="3">The sequence shown here is derived from an EMBL/GenBank/DDBJ whole genome shotgun (WGS) entry which is preliminary data.</text>
</comment>
<dbReference type="AlphaFoldDB" id="A0A2N6PIW5"/>
<keyword evidence="1" id="KW-0472">Membrane</keyword>
<feature type="domain" description="CAAX prenyl protease 2/Lysostaphin resistance protein A-like" evidence="2">
    <location>
        <begin position="153"/>
        <end position="244"/>
    </location>
</feature>
<gene>
    <name evidence="3" type="ORF">CJ198_04725</name>
</gene>
<dbReference type="GO" id="GO:0006508">
    <property type="term" value="P:proteolysis"/>
    <property type="evidence" value="ECO:0007669"/>
    <property type="project" value="UniProtKB-KW"/>
</dbReference>